<dbReference type="PANTHER" id="PTHR47934:SF6">
    <property type="entry name" value="MITOCHONDRIAL GROUP I INTRON SPLICING FACTOR CCM1-RELATED"/>
    <property type="match status" value="1"/>
</dbReference>
<dbReference type="Gene3D" id="1.25.40.10">
    <property type="entry name" value="Tetratricopeptide repeat domain"/>
    <property type="match status" value="2"/>
</dbReference>
<accession>A0AA86VXU5</accession>
<name>A0AA86VXU5_9FABA</name>
<evidence type="ECO:0000313" key="5">
    <source>
        <dbReference type="Proteomes" id="UP001189624"/>
    </source>
</evidence>
<feature type="repeat" description="PPR" evidence="3">
    <location>
        <begin position="80"/>
        <end position="114"/>
    </location>
</feature>
<comment type="similarity">
    <text evidence="1">Belongs to the PPR family. P subfamily.</text>
</comment>
<evidence type="ECO:0008006" key="6">
    <source>
        <dbReference type="Google" id="ProtNLM"/>
    </source>
</evidence>
<dbReference type="Gramene" id="rna-AYBTSS11_LOCUS11445">
    <property type="protein sequence ID" value="CAJ1943610.1"/>
    <property type="gene ID" value="gene-AYBTSS11_LOCUS11445"/>
</dbReference>
<dbReference type="PROSITE" id="PS51375">
    <property type="entry name" value="PPR"/>
    <property type="match status" value="2"/>
</dbReference>
<dbReference type="Proteomes" id="UP001189624">
    <property type="component" value="Chromosome 3"/>
</dbReference>
<gene>
    <name evidence="4" type="ORF">AYBTSS11_LOCUS11445</name>
</gene>
<evidence type="ECO:0000313" key="4">
    <source>
        <dbReference type="EMBL" id="CAJ1943610.1"/>
    </source>
</evidence>
<dbReference type="Pfam" id="PF13041">
    <property type="entry name" value="PPR_2"/>
    <property type="match status" value="1"/>
</dbReference>
<keyword evidence="2" id="KW-0677">Repeat</keyword>
<reference evidence="4" key="1">
    <citation type="submission" date="2023-10" db="EMBL/GenBank/DDBJ databases">
        <authorList>
            <person name="Domelevo Entfellner J.-B."/>
        </authorList>
    </citation>
    <scope>NUCLEOTIDE SEQUENCE</scope>
</reference>
<dbReference type="InterPro" id="IPR002885">
    <property type="entry name" value="PPR_rpt"/>
</dbReference>
<dbReference type="InterPro" id="IPR011990">
    <property type="entry name" value="TPR-like_helical_dom_sf"/>
</dbReference>
<dbReference type="GO" id="GO:0003729">
    <property type="term" value="F:mRNA binding"/>
    <property type="evidence" value="ECO:0007669"/>
    <property type="project" value="TreeGrafter"/>
</dbReference>
<organism evidence="4 5">
    <name type="scientific">Sphenostylis stenocarpa</name>
    <dbReference type="NCBI Taxonomy" id="92480"/>
    <lineage>
        <taxon>Eukaryota</taxon>
        <taxon>Viridiplantae</taxon>
        <taxon>Streptophyta</taxon>
        <taxon>Embryophyta</taxon>
        <taxon>Tracheophyta</taxon>
        <taxon>Spermatophyta</taxon>
        <taxon>Magnoliopsida</taxon>
        <taxon>eudicotyledons</taxon>
        <taxon>Gunneridae</taxon>
        <taxon>Pentapetalae</taxon>
        <taxon>rosids</taxon>
        <taxon>fabids</taxon>
        <taxon>Fabales</taxon>
        <taxon>Fabaceae</taxon>
        <taxon>Papilionoideae</taxon>
        <taxon>50 kb inversion clade</taxon>
        <taxon>NPAAA clade</taxon>
        <taxon>indigoferoid/millettioid clade</taxon>
        <taxon>Phaseoleae</taxon>
        <taxon>Sphenostylis</taxon>
    </lineage>
</organism>
<feature type="repeat" description="PPR" evidence="3">
    <location>
        <begin position="122"/>
        <end position="156"/>
    </location>
</feature>
<proteinExistence type="inferred from homology"/>
<keyword evidence="5" id="KW-1185">Reference proteome</keyword>
<evidence type="ECO:0000256" key="1">
    <source>
        <dbReference type="ARBA" id="ARBA00007626"/>
    </source>
</evidence>
<dbReference type="GO" id="GO:0005739">
    <property type="term" value="C:mitochondrion"/>
    <property type="evidence" value="ECO:0007669"/>
    <property type="project" value="TreeGrafter"/>
</dbReference>
<dbReference type="InterPro" id="IPR051114">
    <property type="entry name" value="Mito_RNA_Proc_CCM1"/>
</dbReference>
<dbReference type="Pfam" id="PF12854">
    <property type="entry name" value="PPR_1"/>
    <property type="match status" value="1"/>
</dbReference>
<dbReference type="AlphaFoldDB" id="A0AA86VXU5"/>
<evidence type="ECO:0000256" key="2">
    <source>
        <dbReference type="ARBA" id="ARBA00022737"/>
    </source>
</evidence>
<protein>
    <recommendedName>
        <fullName evidence="6">Pentatricopeptide repeat-containing protein</fullName>
    </recommendedName>
</protein>
<evidence type="ECO:0000256" key="3">
    <source>
        <dbReference type="PROSITE-ProRule" id="PRU00708"/>
    </source>
</evidence>
<dbReference type="EMBL" id="OY731400">
    <property type="protein sequence ID" value="CAJ1943610.1"/>
    <property type="molecule type" value="Genomic_DNA"/>
</dbReference>
<sequence length="163" mass="18267">MKDEGVVFKESLFILIMKYHGKAGLPGQATRLLLDMWGIYSCDPTFKSYNVVLEVLVDGNYPRVAPNVFYDMLSRGVSPTVHTFGVVMKALCMVNEVDSASSLLRDMAKHGCDMFRCALSTDVRTFNDVIYGLCEASRIHEAVKLLDRMLLRGFSADARLMDI</sequence>
<dbReference type="NCBIfam" id="TIGR00756">
    <property type="entry name" value="PPR"/>
    <property type="match status" value="3"/>
</dbReference>
<dbReference type="GO" id="GO:0007005">
    <property type="term" value="P:mitochondrion organization"/>
    <property type="evidence" value="ECO:0007669"/>
    <property type="project" value="TreeGrafter"/>
</dbReference>
<dbReference type="PANTHER" id="PTHR47934">
    <property type="entry name" value="PENTATRICOPEPTIDE REPEAT-CONTAINING PROTEIN PET309, MITOCHONDRIAL"/>
    <property type="match status" value="1"/>
</dbReference>
<dbReference type="GO" id="GO:0006396">
    <property type="term" value="P:RNA processing"/>
    <property type="evidence" value="ECO:0007669"/>
    <property type="project" value="TreeGrafter"/>
</dbReference>